<dbReference type="OrthoDB" id="47007at2759"/>
<dbReference type="GO" id="GO:0016491">
    <property type="term" value="F:oxidoreductase activity"/>
    <property type="evidence" value="ECO:0007669"/>
    <property type="project" value="UniProtKB-KW"/>
</dbReference>
<dbReference type="SUPFAM" id="SSF51735">
    <property type="entry name" value="NAD(P)-binding Rossmann-fold domains"/>
    <property type="match status" value="1"/>
</dbReference>
<evidence type="ECO:0000256" key="1">
    <source>
        <dbReference type="ARBA" id="ARBA00004606"/>
    </source>
</evidence>
<dbReference type="STRING" id="3827.A0A1S2YF00"/>
<dbReference type="eggNOG" id="KOG1205">
    <property type="taxonomic scope" value="Eukaryota"/>
</dbReference>
<dbReference type="PANTHER" id="PTHR43391:SF76">
    <property type="entry name" value="11-BETA-HYDROXYSTEROID DEHYDROGENASE-LIKE 2-RELATED"/>
    <property type="match status" value="1"/>
</dbReference>
<gene>
    <name evidence="9" type="primary">LOC101511685</name>
</gene>
<dbReference type="PROSITE" id="PS00061">
    <property type="entry name" value="ADH_SHORT"/>
    <property type="match status" value="1"/>
</dbReference>
<dbReference type="InterPro" id="IPR002347">
    <property type="entry name" value="SDR_fam"/>
</dbReference>
<dbReference type="PaxDb" id="3827-XP_004503837.1"/>
<dbReference type="Proteomes" id="UP000087171">
    <property type="component" value="Chromosome Ca6"/>
</dbReference>
<evidence type="ECO:0000256" key="6">
    <source>
        <dbReference type="RuleBase" id="RU000363"/>
    </source>
</evidence>
<keyword evidence="7" id="KW-0472">Membrane</keyword>
<keyword evidence="5" id="KW-0560">Oxidoreductase</keyword>
<keyword evidence="8" id="KW-1185">Reference proteome</keyword>
<reference evidence="9" key="2">
    <citation type="submission" date="2025-08" db="UniProtKB">
        <authorList>
            <consortium name="RefSeq"/>
        </authorList>
    </citation>
    <scope>IDENTIFICATION</scope>
    <source>
        <tissue evidence="9">Etiolated seedlings</tissue>
    </source>
</reference>
<organism evidence="8 9">
    <name type="scientific">Cicer arietinum</name>
    <name type="common">Chickpea</name>
    <name type="synonym">Garbanzo</name>
    <dbReference type="NCBI Taxonomy" id="3827"/>
    <lineage>
        <taxon>Eukaryota</taxon>
        <taxon>Viridiplantae</taxon>
        <taxon>Streptophyta</taxon>
        <taxon>Embryophyta</taxon>
        <taxon>Tracheophyta</taxon>
        <taxon>Spermatophyta</taxon>
        <taxon>Magnoliopsida</taxon>
        <taxon>eudicotyledons</taxon>
        <taxon>Gunneridae</taxon>
        <taxon>Pentapetalae</taxon>
        <taxon>rosids</taxon>
        <taxon>fabids</taxon>
        <taxon>Fabales</taxon>
        <taxon>Fabaceae</taxon>
        <taxon>Papilionoideae</taxon>
        <taxon>50 kb inversion clade</taxon>
        <taxon>NPAAA clade</taxon>
        <taxon>Hologalegina</taxon>
        <taxon>IRL clade</taxon>
        <taxon>Cicereae</taxon>
        <taxon>Cicer</taxon>
    </lineage>
</organism>
<comment type="similarity">
    <text evidence="2 6">Belongs to the short-chain dehydrogenases/reductases (SDR) family.</text>
</comment>
<keyword evidence="7" id="KW-0812">Transmembrane</keyword>
<evidence type="ECO:0000256" key="4">
    <source>
        <dbReference type="ARBA" id="ARBA00022968"/>
    </source>
</evidence>
<dbReference type="PANTHER" id="PTHR43391">
    <property type="entry name" value="RETINOL DEHYDROGENASE-RELATED"/>
    <property type="match status" value="1"/>
</dbReference>
<keyword evidence="4" id="KW-0735">Signal-anchor</keyword>
<dbReference type="KEGG" id="cam:101511685"/>
<name>A0A1S2YF00_CICAR</name>
<keyword evidence="7" id="KW-1133">Transmembrane helix</keyword>
<dbReference type="AlphaFoldDB" id="A0A1S2YF00"/>
<dbReference type="GO" id="GO:0016020">
    <property type="term" value="C:membrane"/>
    <property type="evidence" value="ECO:0007669"/>
    <property type="project" value="UniProtKB-SubCell"/>
</dbReference>
<sequence length="347" mass="38961">MVFLHEILDFIVPSLCLILLLCILPPYLLFKIVNFVIRTMFSENVAGKVILITGASSGIGEHMAYEYGKRGARLALVARRENRLNEVASKAKFFGSPDVITIPADVSCVQDCKRFVDLTVNHFGQLDHLVNNAGIVPLCLFEDTTDITNFVPAMDINFWGSAYGTYFSIPHLKKFKGKIVAIASSAGWLPAPRMMFYNASKAAMITLYESLRTELGRDIGITIVTPGLIESEMTQGKFLSKEGRMVLDQEMRDVQISMVPIRSVTEAAKAIVNSACRGDLYLTEPAWIRTTFYWKMFCPEVLEILNRWLLLSGSSERETISKKLINLSGLKKYLYPESIRNPKLKPN</sequence>
<dbReference type="GeneID" id="101511685"/>
<evidence type="ECO:0000313" key="9">
    <source>
        <dbReference type="RefSeq" id="XP_004503837.1"/>
    </source>
</evidence>
<dbReference type="GO" id="GO:0005829">
    <property type="term" value="C:cytosol"/>
    <property type="evidence" value="ECO:0007669"/>
    <property type="project" value="TreeGrafter"/>
</dbReference>
<evidence type="ECO:0000256" key="5">
    <source>
        <dbReference type="ARBA" id="ARBA00023002"/>
    </source>
</evidence>
<dbReference type="Pfam" id="PF00106">
    <property type="entry name" value="adh_short"/>
    <property type="match status" value="1"/>
</dbReference>
<reference evidence="8" key="1">
    <citation type="journal article" date="2013" name="Nat. Biotechnol.">
        <title>Draft genome sequence of chickpea (Cicer arietinum) provides a resource for trait improvement.</title>
        <authorList>
            <person name="Varshney R.K."/>
            <person name="Song C."/>
            <person name="Saxena R.K."/>
            <person name="Azam S."/>
            <person name="Yu S."/>
            <person name="Sharpe A.G."/>
            <person name="Cannon S."/>
            <person name="Baek J."/>
            <person name="Rosen B.D."/>
            <person name="Tar'an B."/>
            <person name="Millan T."/>
            <person name="Zhang X."/>
            <person name="Ramsay L.D."/>
            <person name="Iwata A."/>
            <person name="Wang Y."/>
            <person name="Nelson W."/>
            <person name="Farmer A.D."/>
            <person name="Gaur P.M."/>
            <person name="Soderlund C."/>
            <person name="Penmetsa R.V."/>
            <person name="Xu C."/>
            <person name="Bharti A.K."/>
            <person name="He W."/>
            <person name="Winter P."/>
            <person name="Zhao S."/>
            <person name="Hane J.K."/>
            <person name="Carrasquilla-Garcia N."/>
            <person name="Condie J.A."/>
            <person name="Upadhyaya H.D."/>
            <person name="Luo M.C."/>
            <person name="Thudi M."/>
            <person name="Gowda C.L."/>
            <person name="Singh N.P."/>
            <person name="Lichtenzveig J."/>
            <person name="Gali K.K."/>
            <person name="Rubio J."/>
            <person name="Nadarajan N."/>
            <person name="Dolezel J."/>
            <person name="Bansal K.C."/>
            <person name="Xu X."/>
            <person name="Edwards D."/>
            <person name="Zhang G."/>
            <person name="Kahl G."/>
            <person name="Gil J."/>
            <person name="Singh K.B."/>
            <person name="Datta S.K."/>
            <person name="Jackson S.A."/>
            <person name="Wang J."/>
            <person name="Cook D.R."/>
        </authorList>
    </citation>
    <scope>NUCLEOTIDE SEQUENCE [LARGE SCALE GENOMIC DNA]</scope>
    <source>
        <strain evidence="8">cv. CDC Frontier</strain>
    </source>
</reference>
<dbReference type="InterPro" id="IPR036291">
    <property type="entry name" value="NAD(P)-bd_dom_sf"/>
</dbReference>
<evidence type="ECO:0000313" key="8">
    <source>
        <dbReference type="Proteomes" id="UP000087171"/>
    </source>
</evidence>
<dbReference type="RefSeq" id="XP_004503837.1">
    <property type="nucleotide sequence ID" value="XM_004503780.3"/>
</dbReference>
<evidence type="ECO:0000256" key="7">
    <source>
        <dbReference type="SAM" id="Phobius"/>
    </source>
</evidence>
<feature type="transmembrane region" description="Helical" evidence="7">
    <location>
        <begin position="12"/>
        <end position="30"/>
    </location>
</feature>
<keyword evidence="3" id="KW-0521">NADP</keyword>
<dbReference type="InterPro" id="IPR020904">
    <property type="entry name" value="Sc_DH/Rdtase_CS"/>
</dbReference>
<dbReference type="PRINTS" id="PR00080">
    <property type="entry name" value="SDRFAMILY"/>
</dbReference>
<evidence type="ECO:0000256" key="3">
    <source>
        <dbReference type="ARBA" id="ARBA00022857"/>
    </source>
</evidence>
<comment type="subcellular location">
    <subcellularLocation>
        <location evidence="1">Membrane</location>
        <topology evidence="1">Single-pass type II membrane protein</topology>
    </subcellularLocation>
</comment>
<accession>A0A1S2YF00</accession>
<dbReference type="PRINTS" id="PR00081">
    <property type="entry name" value="GDHRDH"/>
</dbReference>
<dbReference type="Gene3D" id="3.40.50.720">
    <property type="entry name" value="NAD(P)-binding Rossmann-like Domain"/>
    <property type="match status" value="1"/>
</dbReference>
<evidence type="ECO:0000256" key="2">
    <source>
        <dbReference type="ARBA" id="ARBA00006484"/>
    </source>
</evidence>
<proteinExistence type="inferred from homology"/>
<protein>
    <submittedName>
        <fullName evidence="9">11-beta-hydroxysteroid dehydrogenase 1B-like isoform X1</fullName>
    </submittedName>
</protein>